<evidence type="ECO:0008006" key="3">
    <source>
        <dbReference type="Google" id="ProtNLM"/>
    </source>
</evidence>
<sequence>MYSYVSIPRDEELKQKIQEALFLDVGGCRFVPAKLTLDDQHLHAFAIKGSPHLAVDLEGDFAERIMQLFRSVDKGERLLYSLTLKEAEDHGALRREFAKRLAGMDPDDWRSVLWHHAKIGLIQLIQFWLEEETKGKMKPLLNRLTGYGHDKAERAPFSQRKIRSDANRYMYTEAIFLFWTEQEGRAAWFQKKLRQLMTDMQGENRLEVVKIQPDLTKVEKGYIDYRHPLLCLYQKELGQFLHLPRSAHMDGDFYVERKQKTEIPAAMLTKEPGAVPFARCLNTNQLISLPAPKSKQDLDDRVKATLLVGEQGGGKTTALVNMILETFHVRAASRDEWRQHARSVISFDVADGAVIAETLQHIPDWLLDRVVILNHADTQHPIPVNFHDILQLTGNPTQIAELETRVLLDCLKDDTKTIAIERYFKNALKASYAAGQGNILDAMRILIDAGYREEMLQELERSNGYLYVELLQMDQEFADDRNTLKTIENRISAYRTDPSLMEVIAQEPLDSIDFWRWMNGDEQGAYLVLIYLPKSNDTISEACRNFLFTHYFIKIWRMMLAREMLDPEKRPETLVIVDEIHQVLGQRAVQAMFGDIFKEPRKYRVRFVFTFHGWSSLEEAGRKKEAIIKAMKEAGCNLFLLKGGDEFFKSLAGMLHPYTVADFHALMGMPYCGIFRVAVNKRSHVFQARLLEPAEMRLPKHREMRLGEIRKMPNQLGRPGELVQKRIYKELKQMYQWPTKKEKKAVKTVEIDF</sequence>
<reference evidence="1" key="1">
    <citation type="submission" date="2022-08" db="EMBL/GenBank/DDBJ databases">
        <title>The complete genome sequence of the thermophilic bacterium Laceyella sacchari FBKL4.010 reveals the basis for tetramethylpyrazine biosynthesis in Moutai-flavor Daqu.</title>
        <authorList>
            <person name="Li D."/>
            <person name="Huang W."/>
            <person name="Wang C."/>
            <person name="Qiu S."/>
        </authorList>
    </citation>
    <scope>NUCLEOTIDE SEQUENCE</scope>
    <source>
        <strain evidence="1">FBKL4.014</strain>
    </source>
</reference>
<protein>
    <recommendedName>
        <fullName evidence="3">AAA+ ATPase domain-containing protein</fullName>
    </recommendedName>
</protein>
<proteinExistence type="predicted"/>
<evidence type="ECO:0000313" key="1">
    <source>
        <dbReference type="EMBL" id="UWE04888.1"/>
    </source>
</evidence>
<dbReference type="InterPro" id="IPR027417">
    <property type="entry name" value="P-loop_NTPase"/>
</dbReference>
<keyword evidence="2" id="KW-1185">Reference proteome</keyword>
<organism evidence="1 2">
    <name type="scientific">Laceyella sacchari</name>
    <name type="common">Thermoactinomyces thalpophilus</name>
    <dbReference type="NCBI Taxonomy" id="37482"/>
    <lineage>
        <taxon>Bacteria</taxon>
        <taxon>Bacillati</taxon>
        <taxon>Bacillota</taxon>
        <taxon>Bacilli</taxon>
        <taxon>Bacillales</taxon>
        <taxon>Thermoactinomycetaceae</taxon>
        <taxon>Laceyella</taxon>
    </lineage>
</organism>
<evidence type="ECO:0000313" key="2">
    <source>
        <dbReference type="Proteomes" id="UP001058650"/>
    </source>
</evidence>
<dbReference type="Gene3D" id="3.40.50.300">
    <property type="entry name" value="P-loop containing nucleotide triphosphate hydrolases"/>
    <property type="match status" value="1"/>
</dbReference>
<name>A0ABY5U5H7_LACSH</name>
<accession>A0ABY5U5H7</accession>
<dbReference type="Proteomes" id="UP001058650">
    <property type="component" value="Chromosome"/>
</dbReference>
<dbReference type="EMBL" id="CP103866">
    <property type="protein sequence ID" value="UWE04888.1"/>
    <property type="molecule type" value="Genomic_DNA"/>
</dbReference>
<dbReference type="RefSeq" id="WP_157053273.1">
    <property type="nucleotide sequence ID" value="NZ_CP103866.1"/>
</dbReference>
<gene>
    <name evidence="1" type="ORF">NYR52_07145</name>
</gene>
<dbReference type="SUPFAM" id="SSF52540">
    <property type="entry name" value="P-loop containing nucleoside triphosphate hydrolases"/>
    <property type="match status" value="1"/>
</dbReference>